<evidence type="ECO:0000259" key="4">
    <source>
        <dbReference type="PROSITE" id="PS50048"/>
    </source>
</evidence>
<name>A0A9Q8UTL8_PASFU</name>
<dbReference type="Pfam" id="PF00172">
    <property type="entry name" value="Zn_clus"/>
    <property type="match status" value="1"/>
</dbReference>
<gene>
    <name evidence="5" type="ORF">CLAFUR5_09489</name>
</gene>
<dbReference type="Gene3D" id="4.10.240.10">
    <property type="entry name" value="Zn(2)-C6 fungal-type DNA-binding domain"/>
    <property type="match status" value="1"/>
</dbReference>
<dbReference type="InterPro" id="IPR001138">
    <property type="entry name" value="Zn2Cys6_DnaBD"/>
</dbReference>
<dbReference type="GO" id="GO:0000981">
    <property type="term" value="F:DNA-binding transcription factor activity, RNA polymerase II-specific"/>
    <property type="evidence" value="ECO:0007669"/>
    <property type="project" value="InterPro"/>
</dbReference>
<keyword evidence="2" id="KW-0539">Nucleus</keyword>
<feature type="compositionally biased region" description="Polar residues" evidence="3">
    <location>
        <begin position="122"/>
        <end position="151"/>
    </location>
</feature>
<proteinExistence type="predicted"/>
<dbReference type="GO" id="GO:0006351">
    <property type="term" value="P:DNA-templated transcription"/>
    <property type="evidence" value="ECO:0007669"/>
    <property type="project" value="InterPro"/>
</dbReference>
<evidence type="ECO:0000313" key="5">
    <source>
        <dbReference type="EMBL" id="UJO21953.1"/>
    </source>
</evidence>
<dbReference type="GO" id="GO:0008270">
    <property type="term" value="F:zinc ion binding"/>
    <property type="evidence" value="ECO:0007669"/>
    <property type="project" value="InterPro"/>
</dbReference>
<dbReference type="CDD" id="cd12148">
    <property type="entry name" value="fungal_TF_MHR"/>
    <property type="match status" value="1"/>
</dbReference>
<evidence type="ECO:0000313" key="6">
    <source>
        <dbReference type="Proteomes" id="UP000756132"/>
    </source>
</evidence>
<evidence type="ECO:0000256" key="1">
    <source>
        <dbReference type="ARBA" id="ARBA00022723"/>
    </source>
</evidence>
<dbReference type="Pfam" id="PF04082">
    <property type="entry name" value="Fungal_trans"/>
    <property type="match status" value="1"/>
</dbReference>
<organism evidence="5 6">
    <name type="scientific">Passalora fulva</name>
    <name type="common">Tomato leaf mold</name>
    <name type="synonym">Cladosporium fulvum</name>
    <dbReference type="NCBI Taxonomy" id="5499"/>
    <lineage>
        <taxon>Eukaryota</taxon>
        <taxon>Fungi</taxon>
        <taxon>Dikarya</taxon>
        <taxon>Ascomycota</taxon>
        <taxon>Pezizomycotina</taxon>
        <taxon>Dothideomycetes</taxon>
        <taxon>Dothideomycetidae</taxon>
        <taxon>Mycosphaerellales</taxon>
        <taxon>Mycosphaerellaceae</taxon>
        <taxon>Fulvia</taxon>
    </lineage>
</organism>
<dbReference type="InterPro" id="IPR007219">
    <property type="entry name" value="XnlR_reg_dom"/>
</dbReference>
<dbReference type="InterPro" id="IPR036864">
    <property type="entry name" value="Zn2-C6_fun-type_DNA-bd_sf"/>
</dbReference>
<dbReference type="PANTHER" id="PTHR46910">
    <property type="entry name" value="TRANSCRIPTION FACTOR PDR1"/>
    <property type="match status" value="1"/>
</dbReference>
<feature type="region of interest" description="Disordered" evidence="3">
    <location>
        <begin position="588"/>
        <end position="620"/>
    </location>
</feature>
<dbReference type="SMART" id="SM00906">
    <property type="entry name" value="Fungal_trans"/>
    <property type="match status" value="1"/>
</dbReference>
<feature type="region of interest" description="Disordered" evidence="3">
    <location>
        <begin position="67"/>
        <end position="151"/>
    </location>
</feature>
<reference evidence="5" key="1">
    <citation type="submission" date="2021-12" db="EMBL/GenBank/DDBJ databases">
        <authorList>
            <person name="Zaccaron A."/>
            <person name="Stergiopoulos I."/>
        </authorList>
    </citation>
    <scope>NUCLEOTIDE SEQUENCE</scope>
    <source>
        <strain evidence="5">Race5_Kim</strain>
    </source>
</reference>
<dbReference type="OrthoDB" id="5464at2759"/>
<keyword evidence="6" id="KW-1185">Reference proteome</keyword>
<dbReference type="Proteomes" id="UP000756132">
    <property type="component" value="Chromosome 9"/>
</dbReference>
<dbReference type="CDD" id="cd00067">
    <property type="entry name" value="GAL4"/>
    <property type="match status" value="1"/>
</dbReference>
<dbReference type="RefSeq" id="XP_047766319.1">
    <property type="nucleotide sequence ID" value="XM_047908637.1"/>
</dbReference>
<evidence type="ECO:0000256" key="3">
    <source>
        <dbReference type="SAM" id="MobiDB-lite"/>
    </source>
</evidence>
<feature type="domain" description="Zn(2)-C6 fungal-type" evidence="4">
    <location>
        <begin position="17"/>
        <end position="46"/>
    </location>
</feature>
<sequence length="676" mass="74627">MDEVVKSGRVRKRAPNACTRCRKQKIKCSGNVPCEQCSRRNVNCAFDDKQHKILVSQTYIAELERRAAGQSPHNGNQIPPLHHIGLDNDPGSPGEHGEPSGHGNIHHGPGSDDIEDDHASPSEPSTQGQTAVRTTPEANLTNPLDPNNSDSFTLDTASRRFFLGVSSNWSFGRRVLRMVHEKVNDTPLPAEGLQFEGSTYDLGWDGHRRTVAVDTSSLPTSDFAVFLINAVKFHCGRLFHLFDETLFMHYFTRFYEDPGNEANYPRLWFIHFLLILAFGKAFIVGANKSKRPPGAELFVQGMQLLPDITGLYTDPVQSTEVLCCAALYLQCLDLRSAAYNVIGQAFRLAVEQGLHTDMQSLHLPDAMVERCREVWWTVYILDRHMTSLMGVPMSLSDDEITACLPTFAGQTKKAIALSLHVRLAKAEAVILQTVYGRGGGRSERFLLNMKGALRTIASANEQRNASFPLDLDNTSILSHTGNKTVTLFFPTEATGVDKAIASVCVARRQIARQESFIPFDRDAAFSSAVVLNVAATVDPSLVKNKDPRLQTALAILDEMTTRGNRIAEFHKFELEQLAANLRRLQAMSSAANEGRADSTSQVSPNETTSLSVAPMDGQNSEDFQTTFDNIDTILSEWNSDDGLSGEHLMAVADSLDFGQLNWLTMGDFEQPMSVGH</sequence>
<reference evidence="5" key="2">
    <citation type="journal article" date="2022" name="Microb. Genom.">
        <title>A chromosome-scale genome assembly of the tomato pathogen Cladosporium fulvum reveals a compartmentalized genome architecture and the presence of a dispensable chromosome.</title>
        <authorList>
            <person name="Zaccaron A.Z."/>
            <person name="Chen L.H."/>
            <person name="Samaras A."/>
            <person name="Stergiopoulos I."/>
        </authorList>
    </citation>
    <scope>NUCLEOTIDE SEQUENCE</scope>
    <source>
        <strain evidence="5">Race5_Kim</strain>
    </source>
</reference>
<dbReference type="GeneID" id="71989367"/>
<dbReference type="GO" id="GO:0003677">
    <property type="term" value="F:DNA binding"/>
    <property type="evidence" value="ECO:0007669"/>
    <property type="project" value="InterPro"/>
</dbReference>
<keyword evidence="1" id="KW-0479">Metal-binding</keyword>
<dbReference type="PROSITE" id="PS00463">
    <property type="entry name" value="ZN2_CY6_FUNGAL_1"/>
    <property type="match status" value="1"/>
</dbReference>
<dbReference type="SUPFAM" id="SSF57701">
    <property type="entry name" value="Zn2/Cys6 DNA-binding domain"/>
    <property type="match status" value="1"/>
</dbReference>
<dbReference type="PANTHER" id="PTHR46910:SF32">
    <property type="entry name" value="TRANSCRIPTION FACTOR DOMAIN-CONTAINING PROTEIN-RELATED"/>
    <property type="match status" value="1"/>
</dbReference>
<accession>A0A9Q8UTL8</accession>
<dbReference type="EMBL" id="CP090171">
    <property type="protein sequence ID" value="UJO21953.1"/>
    <property type="molecule type" value="Genomic_DNA"/>
</dbReference>
<dbReference type="SMART" id="SM00066">
    <property type="entry name" value="GAL4"/>
    <property type="match status" value="1"/>
</dbReference>
<dbReference type="InterPro" id="IPR050987">
    <property type="entry name" value="AtrR-like"/>
</dbReference>
<dbReference type="KEGG" id="ffu:CLAFUR5_09489"/>
<evidence type="ECO:0000256" key="2">
    <source>
        <dbReference type="ARBA" id="ARBA00023242"/>
    </source>
</evidence>
<protein>
    <submittedName>
        <fullName evidence="5">Proline utilization trans-activator</fullName>
    </submittedName>
</protein>
<dbReference type="PROSITE" id="PS50048">
    <property type="entry name" value="ZN2_CY6_FUNGAL_2"/>
    <property type="match status" value="1"/>
</dbReference>
<dbReference type="AlphaFoldDB" id="A0A9Q8UTL8"/>